<evidence type="ECO:0000313" key="2">
    <source>
        <dbReference type="EMBL" id="MEQ2282362.1"/>
    </source>
</evidence>
<dbReference type="Proteomes" id="UP001469553">
    <property type="component" value="Unassembled WGS sequence"/>
</dbReference>
<feature type="non-terminal residue" evidence="2">
    <location>
        <position position="115"/>
    </location>
</feature>
<feature type="region of interest" description="Disordered" evidence="1">
    <location>
        <begin position="51"/>
        <end position="115"/>
    </location>
</feature>
<dbReference type="EMBL" id="JAHRIP010009095">
    <property type="protein sequence ID" value="MEQ2282362.1"/>
    <property type="molecule type" value="Genomic_DNA"/>
</dbReference>
<comment type="caution">
    <text evidence="2">The sequence shown here is derived from an EMBL/GenBank/DDBJ whole genome shotgun (WGS) entry which is preliminary data.</text>
</comment>
<evidence type="ECO:0000313" key="3">
    <source>
        <dbReference type="Proteomes" id="UP001469553"/>
    </source>
</evidence>
<organism evidence="2 3">
    <name type="scientific">Ameca splendens</name>
    <dbReference type="NCBI Taxonomy" id="208324"/>
    <lineage>
        <taxon>Eukaryota</taxon>
        <taxon>Metazoa</taxon>
        <taxon>Chordata</taxon>
        <taxon>Craniata</taxon>
        <taxon>Vertebrata</taxon>
        <taxon>Euteleostomi</taxon>
        <taxon>Actinopterygii</taxon>
        <taxon>Neopterygii</taxon>
        <taxon>Teleostei</taxon>
        <taxon>Neoteleostei</taxon>
        <taxon>Acanthomorphata</taxon>
        <taxon>Ovalentaria</taxon>
        <taxon>Atherinomorphae</taxon>
        <taxon>Cyprinodontiformes</taxon>
        <taxon>Goodeidae</taxon>
        <taxon>Ameca</taxon>
    </lineage>
</organism>
<sequence>MSNIESDGSAILSMTDPRPPSSSSARRSVRLASNLRESDIFPGSDLELSHFAQLTDLMPDQDSSPSPSPQPSALPKKHTKKSANPPAKRHRGCPPLTSASTAPLPRLSTAAASSP</sequence>
<feature type="compositionally biased region" description="Basic residues" evidence="1">
    <location>
        <begin position="75"/>
        <end position="92"/>
    </location>
</feature>
<proteinExistence type="predicted"/>
<accession>A0ABV0XLQ9</accession>
<evidence type="ECO:0000256" key="1">
    <source>
        <dbReference type="SAM" id="MobiDB-lite"/>
    </source>
</evidence>
<keyword evidence="3" id="KW-1185">Reference proteome</keyword>
<reference evidence="2 3" key="1">
    <citation type="submission" date="2021-06" db="EMBL/GenBank/DDBJ databases">
        <authorList>
            <person name="Palmer J.M."/>
        </authorList>
    </citation>
    <scope>NUCLEOTIDE SEQUENCE [LARGE SCALE GENOMIC DNA]</scope>
    <source>
        <strain evidence="2 3">AS_MEX2019</strain>
        <tissue evidence="2">Muscle</tissue>
    </source>
</reference>
<feature type="compositionally biased region" description="Low complexity" evidence="1">
    <location>
        <begin position="21"/>
        <end position="30"/>
    </location>
</feature>
<feature type="region of interest" description="Disordered" evidence="1">
    <location>
        <begin position="1"/>
        <end position="30"/>
    </location>
</feature>
<gene>
    <name evidence="2" type="ORF">AMECASPLE_039790</name>
</gene>
<name>A0ABV0XLQ9_9TELE</name>
<protein>
    <submittedName>
        <fullName evidence="2">Uncharacterized protein</fullName>
    </submittedName>
</protein>